<dbReference type="PROSITE" id="PS51257">
    <property type="entry name" value="PROKAR_LIPOPROTEIN"/>
    <property type="match status" value="1"/>
</dbReference>
<dbReference type="EMBL" id="SDHW01000001">
    <property type="protein sequence ID" value="RXK62621.1"/>
    <property type="molecule type" value="Genomic_DNA"/>
</dbReference>
<dbReference type="Pfam" id="PF14092">
    <property type="entry name" value="DUF4270"/>
    <property type="match status" value="1"/>
</dbReference>
<dbReference type="RefSeq" id="WP_129129992.1">
    <property type="nucleotide sequence ID" value="NZ_SDHW01000001.1"/>
</dbReference>
<protein>
    <submittedName>
        <fullName evidence="2">DUF4270 family protein</fullName>
    </submittedName>
</protein>
<dbReference type="AlphaFoldDB" id="A0A4Q1CPH0"/>
<organism evidence="2 3">
    <name type="scientific">Lacibacter luteus</name>
    <dbReference type="NCBI Taxonomy" id="2508719"/>
    <lineage>
        <taxon>Bacteria</taxon>
        <taxon>Pseudomonadati</taxon>
        <taxon>Bacteroidota</taxon>
        <taxon>Chitinophagia</taxon>
        <taxon>Chitinophagales</taxon>
        <taxon>Chitinophagaceae</taxon>
        <taxon>Lacibacter</taxon>
    </lineage>
</organism>
<feature type="chain" id="PRO_5020981512" evidence="1">
    <location>
        <begin position="25"/>
        <end position="437"/>
    </location>
</feature>
<gene>
    <name evidence="2" type="ORF">ESA94_06380</name>
</gene>
<name>A0A4Q1CPH0_9BACT</name>
<sequence>MCKWLVSSCATLFVLLLLLQSCQKVDIDFAEPDYTNDPNVTYYNNFETETGTYKVDSFVTSGSSLFTIGYNNDSYMGVTTAASYAELQLPGANPVANASVVFDSLQLLLIPKGSFSGDSSIPFTFNVYRLSQNIRNKTDENFYNRSSFPHYSEKIGSQTINLSNKTGTTIAVRLSDALGQELLDKFVTSAIEVSDSSNFYEYFKGICIAADSTSTKAVTSFSSGTETLVRLTYHEKGLYTSYKHLDFVYTNSRQFNRIQFRTTTTNLAAAVNGKSQLLSSEVTGGYSYLNSCFGSYIRIGFPTLLTLKEKNPNIRVLNAKLIVRPHSSTWALPFQLPSSLYLYSTDNTNLPVAAFTNGDASNPVMLTGNLVIDKLYGKETYYSYDVTTFINTKIAEGQFSQSAILLAPASGSFNDGFHRLILQGENSVQLQLYVLGL</sequence>
<keyword evidence="1" id="KW-0732">Signal</keyword>
<dbReference type="Proteomes" id="UP000290204">
    <property type="component" value="Unassembled WGS sequence"/>
</dbReference>
<accession>A0A4Q1CPH0</accession>
<reference evidence="2 3" key="1">
    <citation type="submission" date="2019-01" db="EMBL/GenBank/DDBJ databases">
        <title>Lacibacter sp. strain TTM-7.</title>
        <authorList>
            <person name="Chen W.-M."/>
        </authorList>
    </citation>
    <scope>NUCLEOTIDE SEQUENCE [LARGE SCALE GENOMIC DNA]</scope>
    <source>
        <strain evidence="2 3">TTM-7</strain>
    </source>
</reference>
<dbReference type="OrthoDB" id="1092930at2"/>
<dbReference type="InterPro" id="IPR025366">
    <property type="entry name" value="DUF4270"/>
</dbReference>
<keyword evidence="3" id="KW-1185">Reference proteome</keyword>
<evidence type="ECO:0000256" key="1">
    <source>
        <dbReference type="SAM" id="SignalP"/>
    </source>
</evidence>
<feature type="signal peptide" evidence="1">
    <location>
        <begin position="1"/>
        <end position="24"/>
    </location>
</feature>
<comment type="caution">
    <text evidence="2">The sequence shown here is derived from an EMBL/GenBank/DDBJ whole genome shotgun (WGS) entry which is preliminary data.</text>
</comment>
<proteinExistence type="predicted"/>
<evidence type="ECO:0000313" key="3">
    <source>
        <dbReference type="Proteomes" id="UP000290204"/>
    </source>
</evidence>
<evidence type="ECO:0000313" key="2">
    <source>
        <dbReference type="EMBL" id="RXK62621.1"/>
    </source>
</evidence>